<dbReference type="OrthoDB" id="1016457at2"/>
<keyword evidence="5" id="KW-1185">Reference proteome</keyword>
<gene>
    <name evidence="4" type="ORF">SacazDRAFT_02448</name>
</gene>
<dbReference type="Gene3D" id="3.60.10.10">
    <property type="entry name" value="Endonuclease/exonuclease/phosphatase"/>
    <property type="match status" value="1"/>
</dbReference>
<dbReference type="PANTHER" id="PTHR42834">
    <property type="entry name" value="ENDONUCLEASE/EXONUCLEASE/PHOSPHATASE FAMILY PROTEIN (AFU_ORTHOLOGUE AFUA_3G09210)"/>
    <property type="match status" value="1"/>
</dbReference>
<feature type="signal peptide" evidence="2">
    <location>
        <begin position="1"/>
        <end position="30"/>
    </location>
</feature>
<dbReference type="RefSeq" id="WP_005441884.1">
    <property type="nucleotide sequence ID" value="NZ_CM001466.1"/>
</dbReference>
<organism evidence="4 5">
    <name type="scientific">Saccharomonospora azurea NA-128</name>
    <dbReference type="NCBI Taxonomy" id="882081"/>
    <lineage>
        <taxon>Bacteria</taxon>
        <taxon>Bacillati</taxon>
        <taxon>Actinomycetota</taxon>
        <taxon>Actinomycetes</taxon>
        <taxon>Pseudonocardiales</taxon>
        <taxon>Pseudonocardiaceae</taxon>
        <taxon>Saccharomonospora</taxon>
    </lineage>
</organism>
<dbReference type="EMBL" id="CM001466">
    <property type="protein sequence ID" value="EHY89351.1"/>
    <property type="molecule type" value="Genomic_DNA"/>
</dbReference>
<evidence type="ECO:0000256" key="1">
    <source>
        <dbReference type="SAM" id="MobiDB-lite"/>
    </source>
</evidence>
<feature type="domain" description="Endonuclease/exonuclease/phosphatase" evidence="3">
    <location>
        <begin position="312"/>
        <end position="605"/>
    </location>
</feature>
<dbReference type="InterPro" id="IPR005135">
    <property type="entry name" value="Endo/exonuclease/phosphatase"/>
</dbReference>
<dbReference type="Pfam" id="PF03372">
    <property type="entry name" value="Exo_endo_phos"/>
    <property type="match status" value="1"/>
</dbReference>
<reference evidence="4 5" key="1">
    <citation type="journal article" date="2012" name="Stand. Genomic Sci.">
        <title>Genome sequence of the soil bacterium Saccharomonospora azurea type strain (NA-128(T)).</title>
        <authorList>
            <person name="Klenk H.P."/>
            <person name="Held B."/>
            <person name="Lucas S."/>
            <person name="Lapidus A."/>
            <person name="Copeland A."/>
            <person name="Hammon N."/>
            <person name="Pitluck S."/>
            <person name="Goodwin L.A."/>
            <person name="Han C."/>
            <person name="Tapia R."/>
            <person name="Brambilla E.M."/>
            <person name="Potter G."/>
            <person name="Land M."/>
            <person name="Ivanova N."/>
            <person name="Rohde M."/>
            <person name="Goker M."/>
            <person name="Detter J.C."/>
            <person name="Kyrpides N.C."/>
            <person name="Woyke T."/>
        </authorList>
    </citation>
    <scope>NUCLEOTIDE SEQUENCE [LARGE SCALE GENOMIC DNA]</scope>
    <source>
        <strain evidence="4 5">NA-128</strain>
    </source>
</reference>
<dbReference type="GO" id="GO:0003824">
    <property type="term" value="F:catalytic activity"/>
    <property type="evidence" value="ECO:0007669"/>
    <property type="project" value="InterPro"/>
</dbReference>
<evidence type="ECO:0000259" key="3">
    <source>
        <dbReference type="Pfam" id="PF03372"/>
    </source>
</evidence>
<accession>H8G7F6</accession>
<dbReference type="AlphaFoldDB" id="H8G7F6"/>
<dbReference type="SUPFAM" id="SSF56219">
    <property type="entry name" value="DNase I-like"/>
    <property type="match status" value="1"/>
</dbReference>
<evidence type="ECO:0000313" key="4">
    <source>
        <dbReference type="EMBL" id="EHY89351.1"/>
    </source>
</evidence>
<feature type="chain" id="PRO_5003613235" evidence="2">
    <location>
        <begin position="31"/>
        <end position="615"/>
    </location>
</feature>
<evidence type="ECO:0000256" key="2">
    <source>
        <dbReference type="SAM" id="SignalP"/>
    </source>
</evidence>
<dbReference type="InterPro" id="IPR036691">
    <property type="entry name" value="Endo/exonu/phosph_ase_sf"/>
</dbReference>
<sequence length="615" mass="66257">MKSSPRSARIAGSILLVAALGVLAAPGAVAHPQLDTDATPTRVHDIQGTTRLSPLLGERVSVDAVVTAERTFGSSRGFWIQDPRPDDDPRTSEGLFVFTGAHTPDVAPGDVVTVVGTVAEYHPGDPETTAAQSTTELVDAEWTVTARGAEVPEALVVGPDTVPDALTATPGGSIEDEPLRPDTYALDFWEAHEGELVSVSDVRLVGPSTDYDELYVTTKPEQNPSARGGTVYLGYDRPNTGVLKIESLIPFSQRPFPSGNTGDMLTGVTSGPVEYDAYGGYTLMATVLGEVKDNGLEREVTRAQRPGELAVATYNVENLSAVDSAEKFARLAEGVVHNLAVPDVVALEEIQDDNGPDGAGDGVVSADETLRRFTEAIVAAGGPRYEWRQIDPEDGADGGQPGGNIRVGFLFDPERVRFVDREGGDATTAVRVERDRRGPRLSVSPGRIEPGDPAWTESRKPLVGEFVFHGRTVFVVANHFASKGGDQPLHGRFQPPARPSEEQRIRQADVVRDFVDDVLAVDRKANVVVAGDLNDFPFSPTVRELTRGGALRSLVDTLPPHERYSYVFEGTSQVLDHVLVSRGPRRVDYDVVHVNAEFADQASDHDPQIVRFVPR</sequence>
<feature type="region of interest" description="Disordered" evidence="1">
    <location>
        <begin position="437"/>
        <end position="456"/>
    </location>
</feature>
<dbReference type="CDD" id="cd04486">
    <property type="entry name" value="YhcR_OBF_like"/>
    <property type="match status" value="1"/>
</dbReference>
<dbReference type="HOGENOM" id="CLU_003608_1_1_11"/>
<dbReference type="PANTHER" id="PTHR42834:SF1">
    <property type="entry name" value="ENDONUCLEASE_EXONUCLEASE_PHOSPHATASE FAMILY PROTEIN (AFU_ORTHOLOGUE AFUA_3G09210)"/>
    <property type="match status" value="1"/>
</dbReference>
<proteinExistence type="predicted"/>
<evidence type="ECO:0000313" key="5">
    <source>
        <dbReference type="Proteomes" id="UP000004705"/>
    </source>
</evidence>
<name>H8G7F6_9PSEU</name>
<dbReference type="Proteomes" id="UP000004705">
    <property type="component" value="Chromosome"/>
</dbReference>
<keyword evidence="2" id="KW-0732">Signal</keyword>
<protein>
    <submittedName>
        <fullName evidence="4">Extracellular nuclease</fullName>
    </submittedName>
</protein>